<keyword evidence="1" id="KW-0808">Transferase</keyword>
<reference evidence="4" key="1">
    <citation type="submission" date="2018-05" db="EMBL/GenBank/DDBJ databases">
        <authorList>
            <person name="Lanie J.A."/>
            <person name="Ng W.-L."/>
            <person name="Kazmierczak K.M."/>
            <person name="Andrzejewski T.M."/>
            <person name="Davidsen T.M."/>
            <person name="Wayne K.J."/>
            <person name="Tettelin H."/>
            <person name="Glass J.I."/>
            <person name="Rusch D."/>
            <person name="Podicherti R."/>
            <person name="Tsui H.-C.T."/>
            <person name="Winkler M.E."/>
        </authorList>
    </citation>
    <scope>NUCLEOTIDE SEQUENCE</scope>
</reference>
<feature type="non-terminal residue" evidence="4">
    <location>
        <position position="1"/>
    </location>
</feature>
<keyword evidence="2" id="KW-0012">Acyltransferase</keyword>
<protein>
    <recommendedName>
        <fullName evidence="3">N-acetyltransferase domain-containing protein</fullName>
    </recommendedName>
</protein>
<dbReference type="CDD" id="cd04301">
    <property type="entry name" value="NAT_SF"/>
    <property type="match status" value="1"/>
</dbReference>
<name>A0A382AWU9_9ZZZZ</name>
<accession>A0A382AWU9</accession>
<dbReference type="PANTHER" id="PTHR43072:SF23">
    <property type="entry name" value="UPF0039 PROTEIN C11D3.02C"/>
    <property type="match status" value="1"/>
</dbReference>
<dbReference type="Pfam" id="PF00583">
    <property type="entry name" value="Acetyltransf_1"/>
    <property type="match status" value="1"/>
</dbReference>
<dbReference type="GO" id="GO:0016747">
    <property type="term" value="F:acyltransferase activity, transferring groups other than amino-acyl groups"/>
    <property type="evidence" value="ECO:0007669"/>
    <property type="project" value="InterPro"/>
</dbReference>
<dbReference type="AlphaFoldDB" id="A0A382AWU9"/>
<gene>
    <name evidence="4" type="ORF">METZ01_LOCUS158708</name>
</gene>
<dbReference type="PANTHER" id="PTHR43072">
    <property type="entry name" value="N-ACETYLTRANSFERASE"/>
    <property type="match status" value="1"/>
</dbReference>
<organism evidence="4">
    <name type="scientific">marine metagenome</name>
    <dbReference type="NCBI Taxonomy" id="408172"/>
    <lineage>
        <taxon>unclassified sequences</taxon>
        <taxon>metagenomes</taxon>
        <taxon>ecological metagenomes</taxon>
    </lineage>
</organism>
<evidence type="ECO:0000256" key="1">
    <source>
        <dbReference type="ARBA" id="ARBA00022679"/>
    </source>
</evidence>
<dbReference type="Gene3D" id="3.40.630.30">
    <property type="match status" value="1"/>
</dbReference>
<dbReference type="SUPFAM" id="SSF55729">
    <property type="entry name" value="Acyl-CoA N-acyltransferases (Nat)"/>
    <property type="match status" value="1"/>
</dbReference>
<proteinExistence type="predicted"/>
<sequence length="113" mass="13210">FKKWIAVSYASHMDQTTTMVLKHQDWIIGHLSMRLEGNNAHIFHLFIDPVYRNKGLATKMVHEMEHHGHELGALHFTLNVVKKNKAAIRLYQKLGYEEYGQSSTEYIKMNKTI</sequence>
<evidence type="ECO:0000256" key="2">
    <source>
        <dbReference type="ARBA" id="ARBA00023315"/>
    </source>
</evidence>
<dbReference type="InterPro" id="IPR016181">
    <property type="entry name" value="Acyl_CoA_acyltransferase"/>
</dbReference>
<dbReference type="PROSITE" id="PS51186">
    <property type="entry name" value="GNAT"/>
    <property type="match status" value="1"/>
</dbReference>
<dbReference type="EMBL" id="UINC01027131">
    <property type="protein sequence ID" value="SVB05854.1"/>
    <property type="molecule type" value="Genomic_DNA"/>
</dbReference>
<evidence type="ECO:0000259" key="3">
    <source>
        <dbReference type="PROSITE" id="PS51186"/>
    </source>
</evidence>
<dbReference type="InterPro" id="IPR000182">
    <property type="entry name" value="GNAT_dom"/>
</dbReference>
<feature type="domain" description="N-acetyltransferase" evidence="3">
    <location>
        <begin position="1"/>
        <end position="113"/>
    </location>
</feature>
<evidence type="ECO:0000313" key="4">
    <source>
        <dbReference type="EMBL" id="SVB05854.1"/>
    </source>
</evidence>